<accession>A0ABV5RZ60</accession>
<comment type="caution">
    <text evidence="2">The sequence shown here is derived from an EMBL/GenBank/DDBJ whole genome shotgun (WGS) entry which is preliminary data.</text>
</comment>
<feature type="compositionally biased region" description="Basic and acidic residues" evidence="1">
    <location>
        <begin position="30"/>
        <end position="41"/>
    </location>
</feature>
<feature type="region of interest" description="Disordered" evidence="1">
    <location>
        <begin position="1"/>
        <end position="41"/>
    </location>
</feature>
<dbReference type="EMBL" id="JBHMBW010000009">
    <property type="protein sequence ID" value="MFB9623621.1"/>
    <property type="molecule type" value="Genomic_DNA"/>
</dbReference>
<gene>
    <name evidence="2" type="ORF">ACFFSA_11080</name>
</gene>
<reference evidence="2 3" key="1">
    <citation type="submission" date="2024-09" db="EMBL/GenBank/DDBJ databases">
        <authorList>
            <person name="Sun Q."/>
            <person name="Mori K."/>
        </authorList>
    </citation>
    <scope>NUCLEOTIDE SEQUENCE [LARGE SCALE GENOMIC DNA]</scope>
    <source>
        <strain evidence="2 3">JCM 3143</strain>
    </source>
</reference>
<name>A0ABV5RZ60_9ACTN</name>
<keyword evidence="3" id="KW-1185">Reference proteome</keyword>
<evidence type="ECO:0000313" key="2">
    <source>
        <dbReference type="EMBL" id="MFB9623621.1"/>
    </source>
</evidence>
<evidence type="ECO:0000313" key="3">
    <source>
        <dbReference type="Proteomes" id="UP001589532"/>
    </source>
</evidence>
<sequence>MTGDQDATRAGRARTAPPITMLVRRHTGPRRADIDQAGRNP</sequence>
<proteinExistence type="predicted"/>
<organism evidence="2 3">
    <name type="scientific">Nonomuraea helvata</name>
    <dbReference type="NCBI Taxonomy" id="37484"/>
    <lineage>
        <taxon>Bacteria</taxon>
        <taxon>Bacillati</taxon>
        <taxon>Actinomycetota</taxon>
        <taxon>Actinomycetes</taxon>
        <taxon>Streptosporangiales</taxon>
        <taxon>Streptosporangiaceae</taxon>
        <taxon>Nonomuraea</taxon>
    </lineage>
</organism>
<evidence type="ECO:0000256" key="1">
    <source>
        <dbReference type="SAM" id="MobiDB-lite"/>
    </source>
</evidence>
<dbReference type="Proteomes" id="UP001589532">
    <property type="component" value="Unassembled WGS sequence"/>
</dbReference>
<dbReference type="RefSeq" id="WP_345002973.1">
    <property type="nucleotide sequence ID" value="NZ_BAAAXV010000012.1"/>
</dbReference>
<protein>
    <submittedName>
        <fullName evidence="2">Uncharacterized protein</fullName>
    </submittedName>
</protein>